<organism evidence="1 2">
    <name type="scientific">Rhodoplanes tepidamans</name>
    <name type="common">Rhodoplanes cryptolactis</name>
    <dbReference type="NCBI Taxonomy" id="200616"/>
    <lineage>
        <taxon>Bacteria</taxon>
        <taxon>Pseudomonadati</taxon>
        <taxon>Pseudomonadota</taxon>
        <taxon>Alphaproteobacteria</taxon>
        <taxon>Hyphomicrobiales</taxon>
        <taxon>Nitrobacteraceae</taxon>
        <taxon>Rhodoplanes</taxon>
    </lineage>
</organism>
<evidence type="ECO:0000313" key="1">
    <source>
        <dbReference type="EMBL" id="MDC7787994.1"/>
    </source>
</evidence>
<dbReference type="EMBL" id="JAQQLI010000035">
    <property type="protein sequence ID" value="MDC7787994.1"/>
    <property type="molecule type" value="Genomic_DNA"/>
</dbReference>
<evidence type="ECO:0000313" key="2">
    <source>
        <dbReference type="Proteomes" id="UP001165652"/>
    </source>
</evidence>
<gene>
    <name evidence="1" type="ORF">PQJ73_20080</name>
</gene>
<proteinExistence type="predicted"/>
<accession>A0ABT5JEF6</accession>
<reference evidence="1" key="2">
    <citation type="submission" date="2023-02" db="EMBL/GenBank/DDBJ databases">
        <authorList>
            <person name="Rayyan A."/>
            <person name="Meyer T."/>
            <person name="Kyndt J.A."/>
        </authorList>
    </citation>
    <scope>NUCLEOTIDE SEQUENCE</scope>
    <source>
        <strain evidence="1">DSM 9987</strain>
    </source>
</reference>
<comment type="caution">
    <text evidence="1">The sequence shown here is derived from an EMBL/GenBank/DDBJ whole genome shotgun (WGS) entry which is preliminary data.</text>
</comment>
<name>A0ABT5JEF6_RHOTP</name>
<keyword evidence="2" id="KW-1185">Reference proteome</keyword>
<dbReference type="Proteomes" id="UP001165652">
    <property type="component" value="Unassembled WGS sequence"/>
</dbReference>
<dbReference type="RefSeq" id="WP_272778830.1">
    <property type="nucleotide sequence ID" value="NZ_JAQQLI010000035.1"/>
</dbReference>
<protein>
    <submittedName>
        <fullName evidence="1">Uncharacterized protein</fullName>
    </submittedName>
</protein>
<reference evidence="1" key="1">
    <citation type="journal article" date="2023" name="Microbiol Resour">
        <title>Genome Sequences of Rhodoplanes serenus and Two Thermotolerant Strains, Rhodoplanes tepidamans and 'Rhodoplanes cryptolactis,' Further Refine the Genus.</title>
        <authorList>
            <person name="Rayyan A.A."/>
            <person name="Kyndt J.A."/>
        </authorList>
    </citation>
    <scope>NUCLEOTIDE SEQUENCE</scope>
    <source>
        <strain evidence="1">DSM 9987</strain>
    </source>
</reference>
<sequence length="134" mass="14271">MAFEQLIIASPADAWDARVSLVCLGTAARRSPKPSMTVMLSRALMARAKVYHEDRFDVLLGTGDDAGMMRLVRAKNGAAKGVVVGGGKAMKINCGHVARFGESAQPRQDCAVDLLADGAIEITLPRWALASETE</sequence>